<keyword evidence="4" id="KW-1185">Reference proteome</keyword>
<proteinExistence type="predicted"/>
<reference evidence="3 4" key="1">
    <citation type="submission" date="2020-03" db="EMBL/GenBank/DDBJ databases">
        <title>Roseomonas selenitidurans sp. nov. isolated from soil.</title>
        <authorList>
            <person name="Liu H."/>
        </authorList>
    </citation>
    <scope>NUCLEOTIDE SEQUENCE [LARGE SCALE GENOMIC DNA]</scope>
    <source>
        <strain evidence="3 4">JCM 15073</strain>
    </source>
</reference>
<sequence length="81" mass="9113">MSNDKMLPAGDEAERIHGYRFPDQSVPTRSTPRPTGTLEEIYARIDADTPAARLNEDLDRIEGALAKLEQAVRDAMEDEQR</sequence>
<evidence type="ECO:0000256" key="2">
    <source>
        <dbReference type="SAM" id="MobiDB-lite"/>
    </source>
</evidence>
<evidence type="ECO:0000256" key="1">
    <source>
        <dbReference type="SAM" id="Coils"/>
    </source>
</evidence>
<dbReference type="RefSeq" id="WP_168049965.1">
    <property type="nucleotide sequence ID" value="NZ_JAATJR010000003.1"/>
</dbReference>
<keyword evidence="1" id="KW-0175">Coiled coil</keyword>
<feature type="region of interest" description="Disordered" evidence="2">
    <location>
        <begin position="1"/>
        <end position="37"/>
    </location>
</feature>
<feature type="compositionally biased region" description="Polar residues" evidence="2">
    <location>
        <begin position="25"/>
        <end position="34"/>
    </location>
</feature>
<feature type="coiled-coil region" evidence="1">
    <location>
        <begin position="51"/>
        <end position="81"/>
    </location>
</feature>
<dbReference type="Proteomes" id="UP000765160">
    <property type="component" value="Unassembled WGS sequence"/>
</dbReference>
<organism evidence="3 4">
    <name type="scientific">Falsiroseomonas frigidaquae</name>
    <dbReference type="NCBI Taxonomy" id="487318"/>
    <lineage>
        <taxon>Bacteria</taxon>
        <taxon>Pseudomonadati</taxon>
        <taxon>Pseudomonadota</taxon>
        <taxon>Alphaproteobacteria</taxon>
        <taxon>Acetobacterales</taxon>
        <taxon>Roseomonadaceae</taxon>
        <taxon>Falsiroseomonas</taxon>
    </lineage>
</organism>
<evidence type="ECO:0000313" key="4">
    <source>
        <dbReference type="Proteomes" id="UP000765160"/>
    </source>
</evidence>
<accession>A0ABX1EZN1</accession>
<evidence type="ECO:0000313" key="3">
    <source>
        <dbReference type="EMBL" id="NKE45535.1"/>
    </source>
</evidence>
<dbReference type="EMBL" id="JAAVTX010000003">
    <property type="protein sequence ID" value="NKE45535.1"/>
    <property type="molecule type" value="Genomic_DNA"/>
</dbReference>
<gene>
    <name evidence="3" type="ORF">HB662_12170</name>
</gene>
<protein>
    <submittedName>
        <fullName evidence="3">Uncharacterized protein</fullName>
    </submittedName>
</protein>
<comment type="caution">
    <text evidence="3">The sequence shown here is derived from an EMBL/GenBank/DDBJ whole genome shotgun (WGS) entry which is preliminary data.</text>
</comment>
<name>A0ABX1EZN1_9PROT</name>